<dbReference type="SUPFAM" id="SSF48452">
    <property type="entry name" value="TPR-like"/>
    <property type="match status" value="2"/>
</dbReference>
<dbReference type="GO" id="GO:0000160">
    <property type="term" value="P:phosphorelay signal transduction system"/>
    <property type="evidence" value="ECO:0007669"/>
    <property type="project" value="InterPro"/>
</dbReference>
<dbReference type="InterPro" id="IPR001867">
    <property type="entry name" value="OmpR/PhoB-type_DNA-bd"/>
</dbReference>
<dbReference type="PANTHER" id="PTHR47691:SF3">
    <property type="entry name" value="HTH-TYPE TRANSCRIPTIONAL REGULATOR RV0890C-RELATED"/>
    <property type="match status" value="1"/>
</dbReference>
<keyword evidence="2" id="KW-0238">DNA-binding</keyword>
<protein>
    <submittedName>
        <fullName evidence="5">Putative ATPase</fullName>
    </submittedName>
</protein>
<evidence type="ECO:0000259" key="4">
    <source>
        <dbReference type="SMART" id="SM01043"/>
    </source>
</evidence>
<comment type="similarity">
    <text evidence="1">Belongs to the AfsR/DnrI/RedD regulatory family.</text>
</comment>
<dbReference type="EMBL" id="VNIQ01000001">
    <property type="protein sequence ID" value="TYQ08053.1"/>
    <property type="molecule type" value="Genomic_DNA"/>
</dbReference>
<dbReference type="Pfam" id="PF25872">
    <property type="entry name" value="HTH_77"/>
    <property type="match status" value="1"/>
</dbReference>
<dbReference type="InterPro" id="IPR058852">
    <property type="entry name" value="HTH_77"/>
</dbReference>
<dbReference type="Gene3D" id="1.25.40.10">
    <property type="entry name" value="Tetratricopeptide repeat domain"/>
    <property type="match status" value="2"/>
</dbReference>
<dbReference type="Gene3D" id="3.40.50.300">
    <property type="entry name" value="P-loop containing nucleotide triphosphate hydrolases"/>
    <property type="match status" value="1"/>
</dbReference>
<evidence type="ECO:0000313" key="5">
    <source>
        <dbReference type="EMBL" id="TYQ08053.1"/>
    </source>
</evidence>
<organism evidence="5">
    <name type="scientific">Nocardia globerula</name>
    <dbReference type="NCBI Taxonomy" id="1818"/>
    <lineage>
        <taxon>Bacteria</taxon>
        <taxon>Bacillati</taxon>
        <taxon>Actinomycetota</taxon>
        <taxon>Actinomycetes</taxon>
        <taxon>Mycobacteriales</taxon>
        <taxon>Nocardiaceae</taxon>
        <taxon>Nocardia</taxon>
    </lineage>
</organism>
<dbReference type="SUPFAM" id="SSF46894">
    <property type="entry name" value="C-terminal effector domain of the bipartite response regulators"/>
    <property type="match status" value="1"/>
</dbReference>
<dbReference type="InterPro" id="IPR016032">
    <property type="entry name" value="Sig_transdc_resp-reg_C-effctor"/>
</dbReference>
<dbReference type="AlphaFoldDB" id="A0A652YWH3"/>
<proteinExistence type="inferred from homology"/>
<dbReference type="SMART" id="SM00862">
    <property type="entry name" value="Trans_reg_C"/>
    <property type="match status" value="1"/>
</dbReference>
<dbReference type="SMART" id="SM01043">
    <property type="entry name" value="BTAD"/>
    <property type="match status" value="1"/>
</dbReference>
<name>A0A652YWH3_NOCGL</name>
<dbReference type="InterPro" id="IPR005158">
    <property type="entry name" value="BTAD"/>
</dbReference>
<dbReference type="Pfam" id="PF03704">
    <property type="entry name" value="BTAD"/>
    <property type="match status" value="1"/>
</dbReference>
<dbReference type="InterPro" id="IPR036388">
    <property type="entry name" value="WH-like_DNA-bd_sf"/>
</dbReference>
<dbReference type="GO" id="GO:0006355">
    <property type="term" value="P:regulation of DNA-templated transcription"/>
    <property type="evidence" value="ECO:0007669"/>
    <property type="project" value="InterPro"/>
</dbReference>
<dbReference type="SUPFAM" id="SSF52540">
    <property type="entry name" value="P-loop containing nucleoside triphosphate hydrolases"/>
    <property type="match status" value="1"/>
</dbReference>
<evidence type="ECO:0000256" key="2">
    <source>
        <dbReference type="ARBA" id="ARBA00023125"/>
    </source>
</evidence>
<sequence length="1072" mass="114794">MDQDKTRDVTGITLLGPVSIGAANRWVGVPGPRARALLTALALDPGHPCSPQSLISDIWGSEPPRSPTNALHTQVSRLRSALPEGALEVTSAGYRLTVTRDQVDLARAEDEVRALRGIDAHPRELLTRVTAALNLWRGSPGDDVVGPAGEQLASRAKSLRRELVTLRLRSLLELGDFSEALPLAREAHADNPFDDTAAGNLMRSLAGSDRVNEALEMFAVHRERLADRLGVDPSPALVALNADLLAAPTASTAAARSSRAIGLRAAPNAMFGRRDDIERIEALLERSRVVTILGPGGAGKTRLAHELGSRASARTSVVLVELASLRSSDDVIAAIGSTLGISEADLAPGRLTVGRTHSARERLVEVLSAGPMTLILDNCEHVLGACSDIVAEMIAASAQVTVLTTSRSPLMLSAEVVYPLPPLEIHGDSGSAVELFTARARAVRPSVHLDLVAVGKLCATLDGLPLAIELAAARVRTMSVEEISARLSDRFALLRSGDPTSPDRHRTLHAVIDWSWNLLGPEYRVALARLCRFPAGFTLSSARAVAEWDGVDDIADAIEALVNQSLLTVVDGPDGLRYHMLETVREYGEEKLGDLGEGTEVLRRLSGWAVAIAGDARRRARSDQLRLVGEIDAEHDNLLAVLRWAVDGKDGVTTASVFPVLGVLWSIRGAHTEVANWAPKVIEATRDHDLRDVDGDLAATTFMLVAMHLLFAELSRDHVRARVRLRKMLRERGDLRPMFVFFIRLLNSPRSGYGVARLLAEGVRSADTETRTAALFARSNLRENIGDVRGARSDAEDLLRYAREIGDEWGVAMAAQHVGSVHSQSTRYAEAAEYYALAAAASESLGAHEEAVQLIGFQASALIADGNSTGGRALLDQLRPALAQVGASSAIENHQRRSAMSANLAEADLAEGHVELGLRQYREALDLLGDAMGNVYGDPFVILLSAAAVCAHALAGQSPKVADHVHRMVESSLIKLHPNGYTDLPLTGSVAAAVGAYDLSTGNVGPGIELLALAVVMRGRQDFASLQHERLIAFARGIVGDQQWFDAVNTVSRYPRATTREAVLAALRGSRG</sequence>
<dbReference type="InterPro" id="IPR027417">
    <property type="entry name" value="P-loop_NTPase"/>
</dbReference>
<evidence type="ECO:0000259" key="3">
    <source>
        <dbReference type="SMART" id="SM00862"/>
    </source>
</evidence>
<comment type="caution">
    <text evidence="5">The sequence shown here is derived from an EMBL/GenBank/DDBJ whole genome shotgun (WGS) entry which is preliminary data.</text>
</comment>
<feature type="domain" description="OmpR/PhoB-type" evidence="3">
    <location>
        <begin position="24"/>
        <end position="96"/>
    </location>
</feature>
<evidence type="ECO:0000256" key="1">
    <source>
        <dbReference type="ARBA" id="ARBA00005820"/>
    </source>
</evidence>
<dbReference type="GO" id="GO:0016887">
    <property type="term" value="F:ATP hydrolysis activity"/>
    <property type="evidence" value="ECO:0007669"/>
    <property type="project" value="InterPro"/>
</dbReference>
<dbReference type="Gene3D" id="1.10.10.10">
    <property type="entry name" value="Winged helix-like DNA-binding domain superfamily/Winged helix DNA-binding domain"/>
    <property type="match status" value="1"/>
</dbReference>
<dbReference type="InterPro" id="IPR049945">
    <property type="entry name" value="AAA_22"/>
</dbReference>
<reference evidence="5" key="1">
    <citation type="submission" date="2019-07" db="EMBL/GenBank/DDBJ databases">
        <title>Genomic Encyclopedia of Type Strains, Phase IV (KMG-IV): sequencing the most valuable type-strain genomes for metagenomic binning, comparative biology and taxonomic classification.</title>
        <authorList>
            <person name="Goeker M."/>
        </authorList>
    </citation>
    <scope>NUCLEOTIDE SEQUENCE</scope>
    <source>
        <strain evidence="5">DSM 44596</strain>
    </source>
</reference>
<gene>
    <name evidence="5" type="ORF">FNL38_101420</name>
</gene>
<dbReference type="GO" id="GO:0003677">
    <property type="term" value="F:DNA binding"/>
    <property type="evidence" value="ECO:0007669"/>
    <property type="project" value="UniProtKB-KW"/>
</dbReference>
<feature type="domain" description="Bacterial transcriptional activator" evidence="4">
    <location>
        <begin position="103"/>
        <end position="245"/>
    </location>
</feature>
<dbReference type="PANTHER" id="PTHR47691">
    <property type="entry name" value="REGULATOR-RELATED"/>
    <property type="match status" value="1"/>
</dbReference>
<accession>A0A652YWH3</accession>
<dbReference type="Pfam" id="PF00486">
    <property type="entry name" value="Trans_reg_C"/>
    <property type="match status" value="1"/>
</dbReference>
<dbReference type="InterPro" id="IPR011990">
    <property type="entry name" value="TPR-like_helical_dom_sf"/>
</dbReference>
<dbReference type="Pfam" id="PF13401">
    <property type="entry name" value="AAA_22"/>
    <property type="match status" value="1"/>
</dbReference>